<organism evidence="2 3">
    <name type="scientific">Micromonospora maritima</name>
    <dbReference type="NCBI Taxonomy" id="986711"/>
    <lineage>
        <taxon>Bacteria</taxon>
        <taxon>Bacillati</taxon>
        <taxon>Actinomycetota</taxon>
        <taxon>Actinomycetes</taxon>
        <taxon>Micromonosporales</taxon>
        <taxon>Micromonosporaceae</taxon>
        <taxon>Micromonospora</taxon>
    </lineage>
</organism>
<sequence length="216" mass="22805">MTIRTCVVVGIEGTYAAGKSTLVHALTAHYRARGVLVACTPEPARTSPFIEETVIHGKGAFDLTTEVDLFGAQLSTTLRAARHHDLLICDKTAINVLAYARLVLAAPPGSHEAAVLQAMAVFCRAWAPSTYDAVFFLPDAYTDPADPMRAKVAHLQDETATAVRAACAEAGVALHDVPPGLDLAERVAHLARRVDGLLNLTGGSLGPRDPGAHAPR</sequence>
<proteinExistence type="predicted"/>
<name>A0ABW7ZRI6_9ACTN</name>
<keyword evidence="2" id="KW-0067">ATP-binding</keyword>
<dbReference type="Pfam" id="PF13521">
    <property type="entry name" value="AAA_28"/>
    <property type="match status" value="1"/>
</dbReference>
<dbReference type="SUPFAM" id="SSF52540">
    <property type="entry name" value="P-loop containing nucleoside triphosphate hydrolases"/>
    <property type="match status" value="1"/>
</dbReference>
<gene>
    <name evidence="2" type="ORF">ACIBP4_24500</name>
</gene>
<dbReference type="Gene3D" id="3.40.50.300">
    <property type="entry name" value="P-loop containing nucleotide triphosphate hydrolases"/>
    <property type="match status" value="1"/>
</dbReference>
<evidence type="ECO:0000313" key="3">
    <source>
        <dbReference type="Proteomes" id="UP001612812"/>
    </source>
</evidence>
<reference evidence="2 3" key="1">
    <citation type="submission" date="2024-10" db="EMBL/GenBank/DDBJ databases">
        <title>The Natural Products Discovery Center: Release of the First 8490 Sequenced Strains for Exploring Actinobacteria Biosynthetic Diversity.</title>
        <authorList>
            <person name="Kalkreuter E."/>
            <person name="Kautsar S.A."/>
            <person name="Yang D."/>
            <person name="Bader C.D."/>
            <person name="Teijaro C.N."/>
            <person name="Fluegel L."/>
            <person name="Davis C.M."/>
            <person name="Simpson J.R."/>
            <person name="Lauterbach L."/>
            <person name="Steele A.D."/>
            <person name="Gui C."/>
            <person name="Meng S."/>
            <person name="Li G."/>
            <person name="Viehrig K."/>
            <person name="Ye F."/>
            <person name="Su P."/>
            <person name="Kiefer A.F."/>
            <person name="Nichols A."/>
            <person name="Cepeda A.J."/>
            <person name="Yan W."/>
            <person name="Fan B."/>
            <person name="Jiang Y."/>
            <person name="Adhikari A."/>
            <person name="Zheng C.-J."/>
            <person name="Schuster L."/>
            <person name="Cowan T.M."/>
            <person name="Smanski M.J."/>
            <person name="Chevrette M.G."/>
            <person name="De Carvalho L.P.S."/>
            <person name="Shen B."/>
        </authorList>
    </citation>
    <scope>NUCLEOTIDE SEQUENCE [LARGE SCALE GENOMIC DNA]</scope>
    <source>
        <strain evidence="2 3">NPDC049845</strain>
    </source>
</reference>
<dbReference type="InterPro" id="IPR027417">
    <property type="entry name" value="P-loop_NTPase"/>
</dbReference>
<keyword evidence="2" id="KW-0547">Nucleotide-binding</keyword>
<evidence type="ECO:0000313" key="2">
    <source>
        <dbReference type="EMBL" id="MFI7265448.1"/>
    </source>
</evidence>
<dbReference type="InterPro" id="IPR038727">
    <property type="entry name" value="NadR/Ttd14_AAA_dom"/>
</dbReference>
<dbReference type="Proteomes" id="UP001612812">
    <property type="component" value="Unassembled WGS sequence"/>
</dbReference>
<feature type="domain" description="NadR/Ttd14 AAA" evidence="1">
    <location>
        <begin position="11"/>
        <end position="180"/>
    </location>
</feature>
<comment type="caution">
    <text evidence="2">The sequence shown here is derived from an EMBL/GenBank/DDBJ whole genome shotgun (WGS) entry which is preliminary data.</text>
</comment>
<dbReference type="EMBL" id="JBITLE010000012">
    <property type="protein sequence ID" value="MFI7265448.1"/>
    <property type="molecule type" value="Genomic_DNA"/>
</dbReference>
<dbReference type="RefSeq" id="WP_396771200.1">
    <property type="nucleotide sequence ID" value="NZ_JBITLA010000014.1"/>
</dbReference>
<accession>A0ABW7ZRI6</accession>
<keyword evidence="3" id="KW-1185">Reference proteome</keyword>
<protein>
    <submittedName>
        <fullName evidence="2">ATP-binding protein</fullName>
    </submittedName>
</protein>
<evidence type="ECO:0000259" key="1">
    <source>
        <dbReference type="Pfam" id="PF13521"/>
    </source>
</evidence>
<dbReference type="GO" id="GO:0005524">
    <property type="term" value="F:ATP binding"/>
    <property type="evidence" value="ECO:0007669"/>
    <property type="project" value="UniProtKB-KW"/>
</dbReference>